<dbReference type="NCBIfam" id="NF004685">
    <property type="entry name" value="PRK06029.1"/>
    <property type="match status" value="1"/>
</dbReference>
<dbReference type="SUPFAM" id="SSF52507">
    <property type="entry name" value="Homo-oligomeric flavin-containing Cys decarboxylases, HFCD"/>
    <property type="match status" value="1"/>
</dbReference>
<organism evidence="7 8">
    <name type="scientific">Aquamicrobium terrae</name>
    <dbReference type="NCBI Taxonomy" id="1324945"/>
    <lineage>
        <taxon>Bacteria</taxon>
        <taxon>Pseudomonadati</taxon>
        <taxon>Pseudomonadota</taxon>
        <taxon>Alphaproteobacteria</taxon>
        <taxon>Hyphomicrobiales</taxon>
        <taxon>Phyllobacteriaceae</taxon>
        <taxon>Aquamicrobium</taxon>
    </lineage>
</organism>
<feature type="domain" description="Flavoprotein" evidence="6">
    <location>
        <begin position="18"/>
        <end position="186"/>
    </location>
</feature>
<comment type="similarity">
    <text evidence="5">Belongs to the UbiX/PAD1 family.</text>
</comment>
<dbReference type="Proteomes" id="UP001549076">
    <property type="component" value="Unassembled WGS sequence"/>
</dbReference>
<dbReference type="InterPro" id="IPR003382">
    <property type="entry name" value="Flavoprotein"/>
</dbReference>
<feature type="binding site" evidence="5">
    <location>
        <position position="183"/>
    </location>
    <ligand>
        <name>dimethylallyl phosphate</name>
        <dbReference type="ChEBI" id="CHEBI:88052"/>
    </ligand>
</feature>
<evidence type="ECO:0000256" key="3">
    <source>
        <dbReference type="ARBA" id="ARBA00022643"/>
    </source>
</evidence>
<keyword evidence="1 5" id="KW-0637">Prenyltransferase</keyword>
<accession>A0ABV2N1W1</accession>
<evidence type="ECO:0000259" key="6">
    <source>
        <dbReference type="Pfam" id="PF02441"/>
    </source>
</evidence>
<dbReference type="RefSeq" id="WP_354196071.1">
    <property type="nucleotide sequence ID" value="NZ_JBEPML010000010.1"/>
</dbReference>
<name>A0ABV2N1W1_9HYPH</name>
<feature type="binding site" evidence="5">
    <location>
        <begin position="25"/>
        <end position="27"/>
    </location>
    <ligand>
        <name>FMN</name>
        <dbReference type="ChEBI" id="CHEBI:58210"/>
    </ligand>
</feature>
<evidence type="ECO:0000313" key="7">
    <source>
        <dbReference type="EMBL" id="MET3792764.1"/>
    </source>
</evidence>
<keyword evidence="4 5" id="KW-0808">Transferase</keyword>
<dbReference type="PANTHER" id="PTHR43374">
    <property type="entry name" value="FLAVIN PRENYLTRANSFERASE"/>
    <property type="match status" value="1"/>
</dbReference>
<gene>
    <name evidence="5" type="primary">ubiX</name>
    <name evidence="7" type="ORF">ABID37_002987</name>
</gene>
<keyword evidence="3 5" id="KW-0288">FMN</keyword>
<feature type="binding site" evidence="5">
    <location>
        <begin position="102"/>
        <end position="105"/>
    </location>
    <ligand>
        <name>FMN</name>
        <dbReference type="ChEBI" id="CHEBI:58210"/>
    </ligand>
</feature>
<comment type="function">
    <text evidence="5">Flavin prenyltransferase that catalyzes the synthesis of the prenylated FMN cofactor (prenyl-FMN) for 4-hydroxy-3-polyprenylbenzoic acid decarboxylase UbiD. The prenyltransferase is metal-independent and links a dimethylallyl moiety from dimethylallyl monophosphate (DMAP) to the flavin N5 and C6 atoms of FMN.</text>
</comment>
<reference evidence="7 8" key="1">
    <citation type="submission" date="2024-06" db="EMBL/GenBank/DDBJ databases">
        <title>Genomic Encyclopedia of Type Strains, Phase IV (KMG-IV): sequencing the most valuable type-strain genomes for metagenomic binning, comparative biology and taxonomic classification.</title>
        <authorList>
            <person name="Goeker M."/>
        </authorList>
    </citation>
    <scope>NUCLEOTIDE SEQUENCE [LARGE SCALE GENOMIC DNA]</scope>
    <source>
        <strain evidence="7 8">DSM 27865</strain>
    </source>
</reference>
<comment type="caution">
    <text evidence="5">Lacks conserved residue(s) required for the propagation of feature annotation.</text>
</comment>
<keyword evidence="7" id="KW-0456">Lyase</keyword>
<dbReference type="EMBL" id="JBEPML010000010">
    <property type="protein sequence ID" value="MET3792764.1"/>
    <property type="molecule type" value="Genomic_DNA"/>
</dbReference>
<dbReference type="EC" id="2.5.1.129" evidence="5"/>
<feature type="binding site" evidence="5">
    <location>
        <position position="51"/>
    </location>
    <ligand>
        <name>FMN</name>
        <dbReference type="ChEBI" id="CHEBI:58210"/>
    </ligand>
</feature>
<evidence type="ECO:0000256" key="1">
    <source>
        <dbReference type="ARBA" id="ARBA00022602"/>
    </source>
</evidence>
<evidence type="ECO:0000256" key="5">
    <source>
        <dbReference type="HAMAP-Rule" id="MF_01984"/>
    </source>
</evidence>
<sequence length="216" mass="22929">MSEPAAFRQEGGAEPPPRIIVGISGASGAVYGVRALDQLKAAGIETHLIVTRSAHLTLAQELDMRPAEVAERASVCHNVQDIGASISSGSFRTLGMLIAPCSIRTMSEIASGVTSSLMSRAADVVLKERRKLVLMLRETPLHLGHLRTMTSLAEMGAILMPPVPAFYAKPRSLDEMVDHSVGRALDLFGIDSGKVERWKGMSADREASLKPGGGAS</sequence>
<proteinExistence type="inferred from homology"/>
<dbReference type="Pfam" id="PF02441">
    <property type="entry name" value="Flavoprotein"/>
    <property type="match status" value="1"/>
</dbReference>
<dbReference type="HAMAP" id="MF_01984">
    <property type="entry name" value="ubiX_pad"/>
    <property type="match status" value="1"/>
</dbReference>
<evidence type="ECO:0000313" key="8">
    <source>
        <dbReference type="Proteomes" id="UP001549076"/>
    </source>
</evidence>
<dbReference type="NCBIfam" id="TIGR00421">
    <property type="entry name" value="ubiX_pad"/>
    <property type="match status" value="1"/>
</dbReference>
<dbReference type="PANTHER" id="PTHR43374:SF1">
    <property type="entry name" value="FLAVIN PRENYLTRANSFERASE PAD1, MITOCHONDRIAL"/>
    <property type="match status" value="1"/>
</dbReference>
<comment type="catalytic activity">
    <reaction evidence="5">
        <text>dimethylallyl phosphate + FMNH2 = prenylated FMNH2 + phosphate</text>
        <dbReference type="Rhea" id="RHEA:37743"/>
        <dbReference type="ChEBI" id="CHEBI:43474"/>
        <dbReference type="ChEBI" id="CHEBI:57618"/>
        <dbReference type="ChEBI" id="CHEBI:87467"/>
        <dbReference type="ChEBI" id="CHEBI:88052"/>
        <dbReference type="EC" id="2.5.1.129"/>
    </reaction>
</comment>
<feature type="binding site" evidence="5">
    <location>
        <position position="137"/>
    </location>
    <ligand>
        <name>FMN</name>
        <dbReference type="ChEBI" id="CHEBI:58210"/>
    </ligand>
</feature>
<dbReference type="InterPro" id="IPR004507">
    <property type="entry name" value="UbiX-like"/>
</dbReference>
<dbReference type="Gene3D" id="3.40.50.1950">
    <property type="entry name" value="Flavin prenyltransferase-like"/>
    <property type="match status" value="1"/>
</dbReference>
<comment type="caution">
    <text evidence="7">The sequence shown here is derived from an EMBL/GenBank/DDBJ whole genome shotgun (WGS) entry which is preliminary data.</text>
</comment>
<protein>
    <recommendedName>
        <fullName evidence="5">Flavin prenyltransferase UbiX</fullName>
        <ecNumber evidence="5">2.5.1.129</ecNumber>
    </recommendedName>
</protein>
<keyword evidence="8" id="KW-1185">Reference proteome</keyword>
<dbReference type="InterPro" id="IPR036551">
    <property type="entry name" value="Flavin_trans-like"/>
</dbReference>
<keyword evidence="2 5" id="KW-0285">Flavoprotein</keyword>
<dbReference type="GO" id="GO:0008694">
    <property type="term" value="F:4-hydroxy-3-polyprenylbenzoate decarboxylase activity"/>
    <property type="evidence" value="ECO:0007669"/>
    <property type="project" value="UniProtKB-EC"/>
</dbReference>
<evidence type="ECO:0000256" key="4">
    <source>
        <dbReference type="ARBA" id="ARBA00022679"/>
    </source>
</evidence>
<feature type="binding site" evidence="5">
    <location>
        <position position="167"/>
    </location>
    <ligand>
        <name>dimethylallyl phosphate</name>
        <dbReference type="ChEBI" id="CHEBI:88052"/>
    </ligand>
</feature>
<evidence type="ECO:0000256" key="2">
    <source>
        <dbReference type="ARBA" id="ARBA00022630"/>
    </source>
</evidence>